<dbReference type="InterPro" id="IPR016193">
    <property type="entry name" value="Cytidine_deaminase-like"/>
</dbReference>
<dbReference type="Gene3D" id="3.40.140.10">
    <property type="entry name" value="Cytidine Deaminase, domain 2"/>
    <property type="match status" value="1"/>
</dbReference>
<dbReference type="PROSITE" id="PS51747">
    <property type="entry name" value="CYT_DCMP_DEAMINASES_2"/>
    <property type="match status" value="1"/>
</dbReference>
<dbReference type="Proteomes" id="UP001500842">
    <property type="component" value="Unassembled WGS sequence"/>
</dbReference>
<evidence type="ECO:0000313" key="2">
    <source>
        <dbReference type="EMBL" id="GAA1503441.1"/>
    </source>
</evidence>
<dbReference type="CDD" id="cd01285">
    <property type="entry name" value="nucleoside_deaminase"/>
    <property type="match status" value="1"/>
</dbReference>
<feature type="domain" description="CMP/dCMP-type deaminase" evidence="1">
    <location>
        <begin position="4"/>
        <end position="121"/>
    </location>
</feature>
<sequence length="152" mass="16744">MITDDDRSFLGLAIEQARIGWEEGGIPIGAALVHEGEVLAVGRNRRVQLGSAIRHGETDCIENAGRLPAKVYRASTLYTTLSPCFMCAGTSVLYDIPRIVVGENTSFEASESWLRSRGVVVDLVDDPVCRELMDTMMREKPDLWAEDIGEES</sequence>
<dbReference type="Pfam" id="PF00383">
    <property type="entry name" value="dCMP_cyt_deam_1"/>
    <property type="match status" value="1"/>
</dbReference>
<dbReference type="InterPro" id="IPR002125">
    <property type="entry name" value="CMP_dCMP_dom"/>
</dbReference>
<dbReference type="EMBL" id="BAAAOR010000003">
    <property type="protein sequence ID" value="GAA1503441.1"/>
    <property type="molecule type" value="Genomic_DNA"/>
</dbReference>
<name>A0ABN1ZSK2_9ACTN</name>
<dbReference type="RefSeq" id="WP_141006058.1">
    <property type="nucleotide sequence ID" value="NZ_BAAAOR010000003.1"/>
</dbReference>
<proteinExistence type="predicted"/>
<reference evidence="2 3" key="1">
    <citation type="journal article" date="2019" name="Int. J. Syst. Evol. Microbiol.">
        <title>The Global Catalogue of Microorganisms (GCM) 10K type strain sequencing project: providing services to taxonomists for standard genome sequencing and annotation.</title>
        <authorList>
            <consortium name="The Broad Institute Genomics Platform"/>
            <consortium name="The Broad Institute Genome Sequencing Center for Infectious Disease"/>
            <person name="Wu L."/>
            <person name="Ma J."/>
        </authorList>
    </citation>
    <scope>NUCLEOTIDE SEQUENCE [LARGE SCALE GENOMIC DNA]</scope>
    <source>
        <strain evidence="2 3">JCM 14942</strain>
    </source>
</reference>
<accession>A0ABN1ZSK2</accession>
<evidence type="ECO:0000259" key="1">
    <source>
        <dbReference type="PROSITE" id="PS51747"/>
    </source>
</evidence>
<dbReference type="PANTHER" id="PTHR11079">
    <property type="entry name" value="CYTOSINE DEAMINASE FAMILY MEMBER"/>
    <property type="match status" value="1"/>
</dbReference>
<dbReference type="PANTHER" id="PTHR11079:SF190">
    <property type="entry name" value="CYTOSINE DEAMINASE"/>
    <property type="match status" value="1"/>
</dbReference>
<comment type="caution">
    <text evidence="2">The sequence shown here is derived from an EMBL/GenBank/DDBJ whole genome shotgun (WGS) entry which is preliminary data.</text>
</comment>
<dbReference type="SUPFAM" id="SSF53927">
    <property type="entry name" value="Cytidine deaminase-like"/>
    <property type="match status" value="1"/>
</dbReference>
<protein>
    <submittedName>
        <fullName evidence="2">Nucleoside deaminase</fullName>
    </submittedName>
</protein>
<organism evidence="2 3">
    <name type="scientific">Nocardioides humi</name>
    <dbReference type="NCBI Taxonomy" id="449461"/>
    <lineage>
        <taxon>Bacteria</taxon>
        <taxon>Bacillati</taxon>
        <taxon>Actinomycetota</taxon>
        <taxon>Actinomycetes</taxon>
        <taxon>Propionibacteriales</taxon>
        <taxon>Nocardioidaceae</taxon>
        <taxon>Nocardioides</taxon>
    </lineage>
</organism>
<keyword evidence="3" id="KW-1185">Reference proteome</keyword>
<evidence type="ECO:0000313" key="3">
    <source>
        <dbReference type="Proteomes" id="UP001500842"/>
    </source>
</evidence>
<gene>
    <name evidence="2" type="ORF">GCM10009788_03290</name>
</gene>